<feature type="region of interest" description="Disordered" evidence="3">
    <location>
        <begin position="216"/>
        <end position="282"/>
    </location>
</feature>
<feature type="compositionally biased region" description="Basic and acidic residues" evidence="3">
    <location>
        <begin position="60"/>
        <end position="77"/>
    </location>
</feature>
<evidence type="ECO:0000259" key="4">
    <source>
        <dbReference type="SMART" id="SM01233"/>
    </source>
</evidence>
<keyword evidence="2" id="KW-0963">Cytoplasm</keyword>
<dbReference type="InterPro" id="IPR006861">
    <property type="entry name" value="HABP4_PAIRBP1-bd"/>
</dbReference>
<feature type="domain" description="Hyaluronan/mRNA-binding protein" evidence="4">
    <location>
        <begin position="88"/>
        <end position="172"/>
    </location>
</feature>
<keyword evidence="6" id="KW-1185">Reference proteome</keyword>
<dbReference type="Proteomes" id="UP000006968">
    <property type="component" value="Chromosome XII"/>
</dbReference>
<name>J8LKX6_SACAR</name>
<dbReference type="SMART" id="SM01233">
    <property type="entry name" value="HABP4_PAI-RBP1"/>
    <property type="match status" value="1"/>
</dbReference>
<comment type="subcellular location">
    <subcellularLocation>
        <location evidence="1">Cytoplasm</location>
    </subcellularLocation>
</comment>
<evidence type="ECO:0000256" key="1">
    <source>
        <dbReference type="ARBA" id="ARBA00004496"/>
    </source>
</evidence>
<evidence type="ECO:0000256" key="2">
    <source>
        <dbReference type="ARBA" id="ARBA00022490"/>
    </source>
</evidence>
<dbReference type="Gene3D" id="6.10.140.1040">
    <property type="match status" value="1"/>
</dbReference>
<proteinExistence type="predicted"/>
<feature type="compositionally biased region" description="Low complexity" evidence="3">
    <location>
        <begin position="224"/>
        <end position="245"/>
    </location>
</feature>
<dbReference type="GO" id="GO:0005737">
    <property type="term" value="C:cytoplasm"/>
    <property type="evidence" value="ECO:0007669"/>
    <property type="project" value="UniProtKB-SubCell"/>
</dbReference>
<feature type="region of interest" description="Disordered" evidence="3">
    <location>
        <begin position="1"/>
        <end position="169"/>
    </location>
</feature>
<comment type="caution">
    <text evidence="5">The sequence shown here is derived from an EMBL/GenBank/DDBJ whole genome shotgun (WGS) entry which is preliminary data.</text>
</comment>
<dbReference type="AlphaFoldDB" id="J8LKX6"/>
<reference evidence="5 6" key="1">
    <citation type="journal article" date="2013" name="BMC Genomics">
        <title>High quality de novo sequencing and assembly of the Saccharomyces arboricolus genome.</title>
        <authorList>
            <person name="Liti G."/>
            <person name="Nguyen Ba A.N."/>
            <person name="Blythe M."/>
            <person name="Mueller C.A."/>
            <person name="Bergstroem A."/>
            <person name="Cubillos F.A."/>
            <person name="Dafhnis-Calas F."/>
            <person name="Khoshraftar S."/>
            <person name="Malla S."/>
            <person name="Mehta N."/>
            <person name="Siow C.C."/>
            <person name="Warringer J."/>
            <person name="Moses A.M."/>
            <person name="Louis E.J."/>
            <person name="Nieduszynski C.A."/>
        </authorList>
    </citation>
    <scope>NUCLEOTIDE SEQUENCE [LARGE SCALE GENOMIC DNA]</scope>
    <source>
        <strain evidence="6">H-6 / AS 2.3317 / CBS 10644</strain>
    </source>
</reference>
<sequence length="282" mass="30960">MSNPFDLLGNDVEDADVVVLPPKEIVKSNTSSKKADVPPPSADPSKARKNRPKPSGNEGAIRDKSAGRRNNKSKDVTDTAATKKPNTRKATDRHSRTGKTDTKKKVSQGWGDDKKELSAEKEAQADAAAEIAEDAEGSEDAEKPKTTQLSLQDYLNQQANNQFNKVPEAKKVELDAEKIEAAEKEAYAPATKVKNVKSKQLKTKEYLDFDATFAESNTRKNFGDRSNFGDRNNNNNNNRNNFNNRRGGRTARKGNNSANTDNSANTVQKNRNIDVSNLPSLA</sequence>
<feature type="compositionally biased region" description="Basic and acidic residues" evidence="3">
    <location>
        <begin position="111"/>
        <end position="124"/>
    </location>
</feature>
<feature type="compositionally biased region" description="Polar residues" evidence="3">
    <location>
        <begin position="146"/>
        <end position="164"/>
    </location>
</feature>
<dbReference type="InterPro" id="IPR019084">
    <property type="entry name" value="STM1-like_N"/>
</dbReference>
<dbReference type="OrthoDB" id="5426471at2759"/>
<evidence type="ECO:0000256" key="3">
    <source>
        <dbReference type="SAM" id="MobiDB-lite"/>
    </source>
</evidence>
<organism evidence="5 6">
    <name type="scientific">Saccharomyces arboricola (strain H-6 / AS 2.3317 / CBS 10644)</name>
    <name type="common">Yeast</name>
    <dbReference type="NCBI Taxonomy" id="1160507"/>
    <lineage>
        <taxon>Eukaryota</taxon>
        <taxon>Fungi</taxon>
        <taxon>Dikarya</taxon>
        <taxon>Ascomycota</taxon>
        <taxon>Saccharomycotina</taxon>
        <taxon>Saccharomycetes</taxon>
        <taxon>Saccharomycetales</taxon>
        <taxon>Saccharomycetaceae</taxon>
        <taxon>Saccharomyces</taxon>
    </lineage>
</organism>
<feature type="compositionally biased region" description="Polar residues" evidence="3">
    <location>
        <begin position="267"/>
        <end position="282"/>
    </location>
</feature>
<feature type="compositionally biased region" description="Basic and acidic residues" evidence="3">
    <location>
        <begin position="89"/>
        <end position="104"/>
    </location>
</feature>
<gene>
    <name evidence="5" type="ORF">SU7_2228</name>
</gene>
<accession>J8LKX6</accession>
<evidence type="ECO:0000313" key="6">
    <source>
        <dbReference type="Proteomes" id="UP000006968"/>
    </source>
</evidence>
<protein>
    <submittedName>
        <fullName evidence="5">Stm1p</fullName>
    </submittedName>
</protein>
<dbReference type="HOGENOM" id="CLU_043312_2_0_1"/>
<dbReference type="Pfam" id="PF09598">
    <property type="entry name" value="Stm1_N"/>
    <property type="match status" value="1"/>
</dbReference>
<dbReference type="GO" id="GO:0003676">
    <property type="term" value="F:nucleic acid binding"/>
    <property type="evidence" value="ECO:0007669"/>
    <property type="project" value="UniProtKB-ARBA"/>
</dbReference>
<dbReference type="EMBL" id="ALIE01000142">
    <property type="protein sequence ID" value="EJS42707.1"/>
    <property type="molecule type" value="Genomic_DNA"/>
</dbReference>
<feature type="compositionally biased region" description="Low complexity" evidence="3">
    <location>
        <begin position="255"/>
        <end position="266"/>
    </location>
</feature>
<evidence type="ECO:0000313" key="5">
    <source>
        <dbReference type="EMBL" id="EJS42707.1"/>
    </source>
</evidence>